<feature type="non-terminal residue" evidence="2">
    <location>
        <position position="1"/>
    </location>
</feature>
<dbReference type="SUPFAM" id="SSF52210">
    <property type="entry name" value="Succinyl-CoA synthetase domains"/>
    <property type="match status" value="2"/>
</dbReference>
<organism evidence="2">
    <name type="scientific">marine sediment metagenome</name>
    <dbReference type="NCBI Taxonomy" id="412755"/>
    <lineage>
        <taxon>unclassified sequences</taxon>
        <taxon>metagenomes</taxon>
        <taxon>ecological metagenomes</taxon>
    </lineage>
</organism>
<dbReference type="PANTHER" id="PTHR42793">
    <property type="entry name" value="COA BINDING DOMAIN CONTAINING PROTEIN"/>
    <property type="match status" value="1"/>
</dbReference>
<accession>X0S6C5</accession>
<dbReference type="InterPro" id="IPR016102">
    <property type="entry name" value="Succinyl-CoA_synth-like"/>
</dbReference>
<comment type="caution">
    <text evidence="2">The sequence shown here is derived from an EMBL/GenBank/DDBJ whole genome shotgun (WGS) entry which is preliminary data.</text>
</comment>
<evidence type="ECO:0000313" key="2">
    <source>
        <dbReference type="EMBL" id="GAF71452.1"/>
    </source>
</evidence>
<gene>
    <name evidence="2" type="ORF">S01H1_02791</name>
</gene>
<dbReference type="InterPro" id="IPR032875">
    <property type="entry name" value="Succ_CoA_lig_flav_dom"/>
</dbReference>
<dbReference type="PANTHER" id="PTHR42793:SF1">
    <property type="entry name" value="PEPTIDYL-LYSINE N-ACETYLTRANSFERASE PATZ"/>
    <property type="match status" value="1"/>
</dbReference>
<reference evidence="2" key="1">
    <citation type="journal article" date="2014" name="Front. Microbiol.">
        <title>High frequency of phylogenetically diverse reductive dehalogenase-homologous genes in deep subseafloor sedimentary metagenomes.</title>
        <authorList>
            <person name="Kawai M."/>
            <person name="Futagami T."/>
            <person name="Toyoda A."/>
            <person name="Takaki Y."/>
            <person name="Nishi S."/>
            <person name="Hori S."/>
            <person name="Arai W."/>
            <person name="Tsubouchi T."/>
            <person name="Morono Y."/>
            <person name="Uchiyama I."/>
            <person name="Ito T."/>
            <person name="Fujiyama A."/>
            <person name="Inagaki F."/>
            <person name="Takami H."/>
        </authorList>
    </citation>
    <scope>NUCLEOTIDE SEQUENCE</scope>
    <source>
        <strain evidence="2">Expedition CK06-06</strain>
    </source>
</reference>
<sequence>RAVSFGNAIVLDAADYLEYMTEDVETEVIGLYLEGAKDSRRFFSVLRETARRKPVVVWKGGVTRAGARAIYSHTAALATAPALWDAAMRQAGVVQTESLDETIDAVKALVYCAPGTGYRVGLVAMTGGQSVVITDAFEREGLEVPLLTEASYEKLSGFFNIIGGSYRNPLDAGGTMLMGFHPDNLQRMLDILAEDANVDAVALESAAPFLKSRRLMTRTLLDNLLNFVSEYKERCEKPFLMILQPGHLEGEMVKTRTKFLERGIATFGGFQQGANA</sequence>
<dbReference type="EMBL" id="BARS01001409">
    <property type="protein sequence ID" value="GAF71452.1"/>
    <property type="molecule type" value="Genomic_DNA"/>
</dbReference>
<protein>
    <recommendedName>
        <fullName evidence="1">Succinyl-CoA synthetase-like flavodoxin domain-containing protein</fullName>
    </recommendedName>
</protein>
<dbReference type="AlphaFoldDB" id="X0S6C5"/>
<name>X0S6C5_9ZZZZ</name>
<dbReference type="Gene3D" id="3.40.50.261">
    <property type="entry name" value="Succinyl-CoA synthetase domains"/>
    <property type="match status" value="2"/>
</dbReference>
<feature type="domain" description="Succinyl-CoA synthetase-like flavodoxin" evidence="1">
    <location>
        <begin position="2"/>
        <end position="109"/>
    </location>
</feature>
<dbReference type="Pfam" id="PF13607">
    <property type="entry name" value="Succ_CoA_lig"/>
    <property type="match status" value="1"/>
</dbReference>
<proteinExistence type="predicted"/>
<feature type="non-terminal residue" evidence="2">
    <location>
        <position position="276"/>
    </location>
</feature>
<evidence type="ECO:0000259" key="1">
    <source>
        <dbReference type="Pfam" id="PF13607"/>
    </source>
</evidence>